<evidence type="ECO:0000313" key="2">
    <source>
        <dbReference type="Proteomes" id="UP000427716"/>
    </source>
</evidence>
<evidence type="ECO:0008006" key="3">
    <source>
        <dbReference type="Google" id="ProtNLM"/>
    </source>
</evidence>
<dbReference type="EMBL" id="CP046415">
    <property type="protein sequence ID" value="QGT77424.1"/>
    <property type="molecule type" value="Genomic_DNA"/>
</dbReference>
<dbReference type="Proteomes" id="UP000427716">
    <property type="component" value="Chromosome"/>
</dbReference>
<protein>
    <recommendedName>
        <fullName evidence="3">HNH endonuclease</fullName>
    </recommendedName>
</protein>
<proteinExistence type="predicted"/>
<organism evidence="1 2">
    <name type="scientific">Guyparkeria halophila</name>
    <dbReference type="NCBI Taxonomy" id="47960"/>
    <lineage>
        <taxon>Bacteria</taxon>
        <taxon>Pseudomonadati</taxon>
        <taxon>Pseudomonadota</taxon>
        <taxon>Gammaproteobacteria</taxon>
        <taxon>Chromatiales</taxon>
        <taxon>Thioalkalibacteraceae</taxon>
        <taxon>Guyparkeria</taxon>
    </lineage>
</organism>
<reference evidence="1 2" key="1">
    <citation type="submission" date="2019-11" db="EMBL/GenBank/DDBJ databases">
        <authorList>
            <person name="Zhang J."/>
            <person name="Sun C."/>
        </authorList>
    </citation>
    <scope>NUCLEOTIDE SEQUENCE [LARGE SCALE GENOMIC DNA]</scope>
    <source>
        <strain evidence="2">sp2</strain>
    </source>
</reference>
<accession>A0A6I6D110</accession>
<sequence length="176" mass="20560">MIEPDSGWTLLSIDDLGSRTGTCERRGCGTDIQYEHLTYHPKRGYMVVGSTCIQHLTKKDRMLSANLIKIYRNVSAFAHQSTWEKGITKKRKPYIYATYNHHKIRIYGQEPYHAFQLHLKNKGERRYTFGEIYQIKNRSTLEAKELAYIALKGVLSTDTEEQDQLRNLYRELITSP</sequence>
<evidence type="ECO:0000313" key="1">
    <source>
        <dbReference type="EMBL" id="QGT77424.1"/>
    </source>
</evidence>
<name>A0A6I6D110_9GAMM</name>
<dbReference type="AlphaFoldDB" id="A0A6I6D110"/>
<dbReference type="KEGG" id="ghl:GM160_00195"/>
<gene>
    <name evidence="1" type="ORF">GM160_00195</name>
</gene>
<keyword evidence="2" id="KW-1185">Reference proteome</keyword>